<evidence type="ECO:0000313" key="3">
    <source>
        <dbReference type="Proteomes" id="UP000278222"/>
    </source>
</evidence>
<feature type="signal peptide" evidence="1">
    <location>
        <begin position="1"/>
        <end position="24"/>
    </location>
</feature>
<dbReference type="EMBL" id="RJKX01000011">
    <property type="protein sequence ID" value="ROQ01724.1"/>
    <property type="molecule type" value="Genomic_DNA"/>
</dbReference>
<dbReference type="GO" id="GO:0016853">
    <property type="term" value="F:isomerase activity"/>
    <property type="evidence" value="ECO:0007669"/>
    <property type="project" value="UniProtKB-KW"/>
</dbReference>
<dbReference type="InterPro" id="IPR011045">
    <property type="entry name" value="N2O_reductase_N"/>
</dbReference>
<dbReference type="Proteomes" id="UP000278222">
    <property type="component" value="Unassembled WGS sequence"/>
</dbReference>
<keyword evidence="3" id="KW-1185">Reference proteome</keyword>
<accession>A0A3N1M2H8</accession>
<comment type="caution">
    <text evidence="2">The sequence shown here is derived from an EMBL/GenBank/DDBJ whole genome shotgun (WGS) entry which is preliminary data.</text>
</comment>
<gene>
    <name evidence="2" type="ORF">EDC65_0910</name>
</gene>
<keyword evidence="1" id="KW-0732">Signal</keyword>
<dbReference type="Pfam" id="PF10282">
    <property type="entry name" value="Lactonase"/>
    <property type="match status" value="1"/>
</dbReference>
<name>A0A3N1M2H8_9PROT</name>
<dbReference type="Gene3D" id="2.130.10.10">
    <property type="entry name" value="YVTN repeat-like/Quinoprotein amine dehydrogenase"/>
    <property type="match status" value="2"/>
</dbReference>
<evidence type="ECO:0000256" key="1">
    <source>
        <dbReference type="SAM" id="SignalP"/>
    </source>
</evidence>
<dbReference type="SUPFAM" id="SSF50974">
    <property type="entry name" value="Nitrous oxide reductase, N-terminal domain"/>
    <property type="match status" value="1"/>
</dbReference>
<dbReference type="OrthoDB" id="916694at2"/>
<dbReference type="InterPro" id="IPR051200">
    <property type="entry name" value="Host-pathogen_enzymatic-act"/>
</dbReference>
<sequence>MTIRGRRVAALGALLAALPGLAAAQTIISANETKMTLDNGVAKVVANPAGDSITVMRFTKGGLEVKAQVSVPASLVGPPNSVAVSRSEKLALVTAAMKIDPADPTKQIPDNRVSVIDLTQNPPKVVQTVEAGAGAAGVSFTPDDRMALVADRSAGTISVFKVEGMTLTKVDTVTIGKPEIGVSHVAVTPNGKHALVTRDGDTDNRISVLKIEGGKVEYTKRDFNAGLRPYGLAISPLGDVAVVANIGRGAGDTDTVSLIDLGQEPFRVADTVSVGQTPEGIAISPNGKLAAAVVINGSNKAKNSPFYAAAGKVVLLRIQDRRMTRIAEAPIGTWSQGAAFSADGRTLAVGNVMEKNIQVFRIERNKLVDTGQPIALPGGSGALRGPDFPAVDAPIAAKRKAKATTARG</sequence>
<protein>
    <submittedName>
        <fullName evidence="2">6-phosphogluconolactonase (Cycloisomerase 2 family)</fullName>
    </submittedName>
</protein>
<organism evidence="2 3">
    <name type="scientific">Stella humosa</name>
    <dbReference type="NCBI Taxonomy" id="94"/>
    <lineage>
        <taxon>Bacteria</taxon>
        <taxon>Pseudomonadati</taxon>
        <taxon>Pseudomonadota</taxon>
        <taxon>Alphaproteobacteria</taxon>
        <taxon>Rhodospirillales</taxon>
        <taxon>Stellaceae</taxon>
        <taxon>Stella</taxon>
    </lineage>
</organism>
<proteinExistence type="predicted"/>
<dbReference type="RefSeq" id="WP_123688456.1">
    <property type="nucleotide sequence ID" value="NZ_AP019700.1"/>
</dbReference>
<dbReference type="AlphaFoldDB" id="A0A3N1M2H8"/>
<dbReference type="InterPro" id="IPR019405">
    <property type="entry name" value="Lactonase_7-beta_prop"/>
</dbReference>
<dbReference type="PANTHER" id="PTHR47197">
    <property type="entry name" value="PROTEIN NIRF"/>
    <property type="match status" value="1"/>
</dbReference>
<dbReference type="InterPro" id="IPR015943">
    <property type="entry name" value="WD40/YVTN_repeat-like_dom_sf"/>
</dbReference>
<feature type="chain" id="PRO_5018323496" evidence="1">
    <location>
        <begin position="25"/>
        <end position="408"/>
    </location>
</feature>
<reference evidence="2 3" key="1">
    <citation type="submission" date="2018-11" db="EMBL/GenBank/DDBJ databases">
        <title>Genomic Encyclopedia of Type Strains, Phase IV (KMG-IV): sequencing the most valuable type-strain genomes for metagenomic binning, comparative biology and taxonomic classification.</title>
        <authorList>
            <person name="Goeker M."/>
        </authorList>
    </citation>
    <scope>NUCLEOTIDE SEQUENCE [LARGE SCALE GENOMIC DNA]</scope>
    <source>
        <strain evidence="2 3">DSM 5900</strain>
    </source>
</reference>
<dbReference type="PANTHER" id="PTHR47197:SF3">
    <property type="entry name" value="DIHYDRO-HEME D1 DEHYDROGENASE"/>
    <property type="match status" value="1"/>
</dbReference>
<evidence type="ECO:0000313" key="2">
    <source>
        <dbReference type="EMBL" id="ROQ01724.1"/>
    </source>
</evidence>
<keyword evidence="2" id="KW-0413">Isomerase</keyword>